<evidence type="ECO:0000256" key="1">
    <source>
        <dbReference type="SAM" id="MobiDB-lite"/>
    </source>
</evidence>
<feature type="compositionally biased region" description="Polar residues" evidence="1">
    <location>
        <begin position="15"/>
        <end position="27"/>
    </location>
</feature>
<evidence type="ECO:0000313" key="2">
    <source>
        <dbReference type="EMBL" id="CAD8473637.1"/>
    </source>
</evidence>
<reference evidence="2" key="1">
    <citation type="submission" date="2021-01" db="EMBL/GenBank/DDBJ databases">
        <authorList>
            <person name="Corre E."/>
            <person name="Pelletier E."/>
            <person name="Niang G."/>
            <person name="Scheremetjew M."/>
            <person name="Finn R."/>
            <person name="Kale V."/>
            <person name="Holt S."/>
            <person name="Cochrane G."/>
            <person name="Meng A."/>
            <person name="Brown T."/>
            <person name="Cohen L."/>
        </authorList>
    </citation>
    <scope>NUCLEOTIDE SEQUENCE</scope>
    <source>
        <strain evidence="2">CCMP1374</strain>
    </source>
</reference>
<feature type="region of interest" description="Disordered" evidence="1">
    <location>
        <begin position="1"/>
        <end position="31"/>
    </location>
</feature>
<accession>A0A7S0E3Q0</accession>
<organism evidence="2">
    <name type="scientific">Phaeocystis antarctica</name>
    <dbReference type="NCBI Taxonomy" id="33657"/>
    <lineage>
        <taxon>Eukaryota</taxon>
        <taxon>Haptista</taxon>
        <taxon>Haptophyta</taxon>
        <taxon>Prymnesiophyceae</taxon>
        <taxon>Phaeocystales</taxon>
        <taxon>Phaeocystaceae</taxon>
        <taxon>Phaeocystis</taxon>
    </lineage>
</organism>
<dbReference type="GO" id="GO:0005524">
    <property type="term" value="F:ATP binding"/>
    <property type="evidence" value="ECO:0007669"/>
    <property type="project" value="InterPro"/>
</dbReference>
<proteinExistence type="predicted"/>
<name>A0A7S0E3Q0_9EUKA</name>
<dbReference type="GO" id="GO:0004812">
    <property type="term" value="F:aminoacyl-tRNA ligase activity"/>
    <property type="evidence" value="ECO:0007669"/>
    <property type="project" value="InterPro"/>
</dbReference>
<dbReference type="SUPFAM" id="SSF47323">
    <property type="entry name" value="Anticodon-binding domain of a subclass of class I aminoacyl-tRNA synthetases"/>
    <property type="match status" value="1"/>
</dbReference>
<dbReference type="GO" id="GO:0006418">
    <property type="term" value="P:tRNA aminoacylation for protein translation"/>
    <property type="evidence" value="ECO:0007669"/>
    <property type="project" value="InterPro"/>
</dbReference>
<dbReference type="InterPro" id="IPR009080">
    <property type="entry name" value="tRNAsynth_Ia_anticodon-bd"/>
</dbReference>
<dbReference type="AlphaFoldDB" id="A0A7S0E3Q0"/>
<dbReference type="EMBL" id="HBEP01006218">
    <property type="protein sequence ID" value="CAD8473637.1"/>
    <property type="molecule type" value="Transcribed_RNA"/>
</dbReference>
<sequence>MQVRDSGYDPDSWWPTPQQSAPQQSDPTLPLGMLAVPQDLSAYAAGSGPIWSAQGEEAPVSSTHMALQAWVAAKRTRDFDEADRIREAMLAAGVDPSKILPKWGRWSSRERQLREIAENKRVH</sequence>
<protein>
    <submittedName>
        <fullName evidence="2">Uncharacterized protein</fullName>
    </submittedName>
</protein>
<gene>
    <name evidence="2" type="ORF">PANT1444_LOCUS3439</name>
</gene>